<evidence type="ECO:0000259" key="2">
    <source>
        <dbReference type="Pfam" id="PF07811"/>
    </source>
</evidence>
<dbReference type="EMBL" id="CP094970">
    <property type="protein sequence ID" value="UYM04951.1"/>
    <property type="molecule type" value="Genomic_DNA"/>
</dbReference>
<dbReference type="InterPro" id="IPR012495">
    <property type="entry name" value="TadE-like_dom"/>
</dbReference>
<keyword evidence="4" id="KW-1185">Reference proteome</keyword>
<dbReference type="AlphaFoldDB" id="A0AA46TGL7"/>
<evidence type="ECO:0000313" key="3">
    <source>
        <dbReference type="EMBL" id="UYM04951.1"/>
    </source>
</evidence>
<evidence type="ECO:0000256" key="1">
    <source>
        <dbReference type="SAM" id="Phobius"/>
    </source>
</evidence>
<evidence type="ECO:0000313" key="4">
    <source>
        <dbReference type="Proteomes" id="UP001164390"/>
    </source>
</evidence>
<dbReference type="Pfam" id="PF07811">
    <property type="entry name" value="TadE"/>
    <property type="match status" value="1"/>
</dbReference>
<sequence length="146" mass="15800">MATERGTASLELVILAPVMFAVLSLILVFGRYAETEGKIDQAARDGARAATAQNSRSEAETIARKVVDEALEDAPDSCRDNVDVTFELGPKAYEQDASDDPSEVSYISVRVRCDVDLTDLGPLPLDSATIDQTFTSPLDRYRGVAE</sequence>
<name>A0AA46TGL7_9ACTN</name>
<feature type="transmembrane region" description="Helical" evidence="1">
    <location>
        <begin position="12"/>
        <end position="30"/>
    </location>
</feature>
<gene>
    <name evidence="3" type="ORF">L0C25_20890</name>
</gene>
<accession>A0AA46TGL7</accession>
<keyword evidence="1" id="KW-0472">Membrane</keyword>
<feature type="domain" description="TadE-like" evidence="2">
    <location>
        <begin position="6"/>
        <end position="48"/>
    </location>
</feature>
<protein>
    <submittedName>
        <fullName evidence="3">Pilus assembly protein</fullName>
    </submittedName>
</protein>
<proteinExistence type="predicted"/>
<dbReference type="Proteomes" id="UP001164390">
    <property type="component" value="Chromosome"/>
</dbReference>
<keyword evidence="1" id="KW-0812">Transmembrane</keyword>
<reference evidence="3" key="1">
    <citation type="submission" date="2022-01" db="EMBL/GenBank/DDBJ databases">
        <title>Nocardioidaceae gen. sp. A5X3R13.</title>
        <authorList>
            <person name="Lopez Marin M.A."/>
            <person name="Uhlik O."/>
        </authorList>
    </citation>
    <scope>NUCLEOTIDE SEQUENCE</scope>
    <source>
        <strain evidence="3">A5X3R13</strain>
    </source>
</reference>
<dbReference type="KEGG" id="sgrg:L0C25_20890"/>
<keyword evidence="1" id="KW-1133">Transmembrane helix</keyword>
<organism evidence="3 4">
    <name type="scientific">Solicola gregarius</name>
    <dbReference type="NCBI Taxonomy" id="2908642"/>
    <lineage>
        <taxon>Bacteria</taxon>
        <taxon>Bacillati</taxon>
        <taxon>Actinomycetota</taxon>
        <taxon>Actinomycetes</taxon>
        <taxon>Propionibacteriales</taxon>
        <taxon>Nocardioidaceae</taxon>
        <taxon>Solicola</taxon>
    </lineage>
</organism>
<dbReference type="RefSeq" id="WP_271633714.1">
    <property type="nucleotide sequence ID" value="NZ_CP094970.1"/>
</dbReference>